<dbReference type="AlphaFoldDB" id="A0A1Y1SI93"/>
<evidence type="ECO:0000259" key="3">
    <source>
        <dbReference type="PROSITE" id="PS50110"/>
    </source>
</evidence>
<sequence>MSSDRHPALWSLQGQSILIIDELPQVRTMLRELLTRCGADTIESLSDAERALEWMAAERPDIILCGYDLGEGKDGQQVLEQAREQDLVPYSTIFILISAENTLRRVMGAVEHEPDTYLAKPFTREVLQDRLRRLQKKKAHFREVGLAVERRAYSRACRLCDEAIIRVPRYRLDFLRFKADALARLGDYAAAAAVCREVLNETVMPWAQLGLAQALFYQDQLDEAHALLRTAIQGREHFVAAFDLLARVQQKMGQSDAAEVTLAQAVALSPKSPRRQRALAEAALGNENLEVAEQAYRQAIREGRHSQFSGPEDFAGLARVHLCAGDTDRAGQTMARMQREYAQADPATRLQMAVVEADVEQARGNTKAQAAAVARAEQLLTDHAQVLSAEQRMMLAEHCMSCGHTEVASDLIRQVVRGHHEDEAMLTRARELFDRADMGEEGARLIDGERAEVIRLNNQAVALSRQGDLKAAVSMLLQAAQAMPDNIVINLNAVQALLQLMQREGANWRVLRQTQSMLAKLSARASGQSRFQKLIRLMQRMEQQLEAAA</sequence>
<name>A0A1Y1SI93_9GAMM</name>
<keyword evidence="5" id="KW-1185">Reference proteome</keyword>
<accession>A0A1Y1SI93</accession>
<evidence type="ECO:0000313" key="5">
    <source>
        <dbReference type="Proteomes" id="UP000192342"/>
    </source>
</evidence>
<dbReference type="InterPro" id="IPR000225">
    <property type="entry name" value="Armadillo"/>
</dbReference>
<dbReference type="Proteomes" id="UP000192342">
    <property type="component" value="Unassembled WGS sequence"/>
</dbReference>
<feature type="domain" description="Response regulatory" evidence="3">
    <location>
        <begin position="16"/>
        <end position="135"/>
    </location>
</feature>
<dbReference type="STRING" id="1317117.ATO7_03550"/>
<dbReference type="InterPro" id="IPR011006">
    <property type="entry name" value="CheY-like_superfamily"/>
</dbReference>
<dbReference type="Gene3D" id="1.25.40.10">
    <property type="entry name" value="Tetratricopeptide repeat domain"/>
    <property type="match status" value="1"/>
</dbReference>
<protein>
    <submittedName>
        <fullName evidence="4">Response regulator receiver domain-containing protein</fullName>
    </submittedName>
</protein>
<evidence type="ECO:0000313" key="4">
    <source>
        <dbReference type="EMBL" id="ORE88919.1"/>
    </source>
</evidence>
<dbReference type="PROSITE" id="PS50110">
    <property type="entry name" value="RESPONSE_REGULATORY"/>
    <property type="match status" value="1"/>
</dbReference>
<dbReference type="RefSeq" id="WP_083559589.1">
    <property type="nucleotide sequence ID" value="NZ_AQQV01000001.1"/>
</dbReference>
<keyword evidence="1" id="KW-0597">Phosphoprotein</keyword>
<dbReference type="InterPro" id="IPR001789">
    <property type="entry name" value="Sig_transdc_resp-reg_receiver"/>
</dbReference>
<dbReference type="SMART" id="SM00448">
    <property type="entry name" value="REC"/>
    <property type="match status" value="1"/>
</dbReference>
<comment type="caution">
    <text evidence="2">Lacks conserved residue(s) required for the propagation of feature annotation.</text>
</comment>
<dbReference type="SUPFAM" id="SSF52172">
    <property type="entry name" value="CheY-like"/>
    <property type="match status" value="1"/>
</dbReference>
<dbReference type="Pfam" id="PF00072">
    <property type="entry name" value="Response_reg"/>
    <property type="match status" value="1"/>
</dbReference>
<proteinExistence type="predicted"/>
<reference evidence="4 5" key="1">
    <citation type="submission" date="2013-04" db="EMBL/GenBank/DDBJ databases">
        <title>Oceanococcus atlanticus 22II-S10r2 Genome Sequencing.</title>
        <authorList>
            <person name="Lai Q."/>
            <person name="Li G."/>
            <person name="Shao Z."/>
        </authorList>
    </citation>
    <scope>NUCLEOTIDE SEQUENCE [LARGE SCALE GENOMIC DNA]</scope>
    <source>
        <strain evidence="4 5">22II-S10r2</strain>
    </source>
</reference>
<dbReference type="SUPFAM" id="SSF48452">
    <property type="entry name" value="TPR-like"/>
    <property type="match status" value="1"/>
</dbReference>
<dbReference type="OrthoDB" id="7298659at2"/>
<dbReference type="Gene3D" id="3.40.50.2300">
    <property type="match status" value="1"/>
</dbReference>
<organism evidence="4 5">
    <name type="scientific">Oceanococcus atlanticus</name>
    <dbReference type="NCBI Taxonomy" id="1317117"/>
    <lineage>
        <taxon>Bacteria</taxon>
        <taxon>Pseudomonadati</taxon>
        <taxon>Pseudomonadota</taxon>
        <taxon>Gammaproteobacteria</taxon>
        <taxon>Chromatiales</taxon>
        <taxon>Oceanococcaceae</taxon>
        <taxon>Oceanococcus</taxon>
    </lineage>
</organism>
<dbReference type="InterPro" id="IPR011990">
    <property type="entry name" value="TPR-like_helical_dom_sf"/>
</dbReference>
<dbReference type="GO" id="GO:0000160">
    <property type="term" value="P:phosphorelay signal transduction system"/>
    <property type="evidence" value="ECO:0007669"/>
    <property type="project" value="InterPro"/>
</dbReference>
<dbReference type="PROSITE" id="PS50176">
    <property type="entry name" value="ARM_REPEAT"/>
    <property type="match status" value="1"/>
</dbReference>
<dbReference type="PANTHER" id="PTHR44591:SF3">
    <property type="entry name" value="RESPONSE REGULATORY DOMAIN-CONTAINING PROTEIN"/>
    <property type="match status" value="1"/>
</dbReference>
<comment type="caution">
    <text evidence="4">The sequence shown here is derived from an EMBL/GenBank/DDBJ whole genome shotgun (WGS) entry which is preliminary data.</text>
</comment>
<dbReference type="Pfam" id="PF14559">
    <property type="entry name" value="TPR_19"/>
    <property type="match status" value="1"/>
</dbReference>
<dbReference type="SMART" id="SM00028">
    <property type="entry name" value="TPR"/>
    <property type="match status" value="4"/>
</dbReference>
<dbReference type="EMBL" id="AQQV01000001">
    <property type="protein sequence ID" value="ORE88919.1"/>
    <property type="molecule type" value="Genomic_DNA"/>
</dbReference>
<dbReference type="CDD" id="cd17589">
    <property type="entry name" value="REC_TPR"/>
    <property type="match status" value="1"/>
</dbReference>
<evidence type="ECO:0000256" key="1">
    <source>
        <dbReference type="ARBA" id="ARBA00022553"/>
    </source>
</evidence>
<dbReference type="PANTHER" id="PTHR44591">
    <property type="entry name" value="STRESS RESPONSE REGULATOR PROTEIN 1"/>
    <property type="match status" value="1"/>
</dbReference>
<gene>
    <name evidence="4" type="ORF">ATO7_03550</name>
</gene>
<evidence type="ECO:0000256" key="2">
    <source>
        <dbReference type="PROSITE-ProRule" id="PRU00169"/>
    </source>
</evidence>
<dbReference type="InterPro" id="IPR050595">
    <property type="entry name" value="Bact_response_regulator"/>
</dbReference>
<dbReference type="InterPro" id="IPR019734">
    <property type="entry name" value="TPR_rpt"/>
</dbReference>